<evidence type="ECO:0000313" key="1">
    <source>
        <dbReference type="EMBL" id="QED23614.1"/>
    </source>
</evidence>
<sequence>MFLSFNTTVIKYSTEKASWYFAPLPLDVAKNIKSLNKSKLGFGSVKVIAIINETQWQTSIFPDSKSSSYILPIKSEIRQKNNITENTTVNIAIEVFI</sequence>
<dbReference type="Proteomes" id="UP000321934">
    <property type="component" value="Chromosome"/>
</dbReference>
<dbReference type="AlphaFoldDB" id="A0A5B8XHL5"/>
<proteinExistence type="predicted"/>
<protein>
    <recommendedName>
        <fullName evidence="3">DUF1905 domain-containing protein</fullName>
    </recommendedName>
</protein>
<accession>A0A5B8XHL5</accession>
<dbReference type="Pfam" id="PF08922">
    <property type="entry name" value="DUF1905"/>
    <property type="match status" value="1"/>
</dbReference>
<reference evidence="1 2" key="1">
    <citation type="journal article" date="2019" name="ISME J.">
        <title>Deianiraea, an extracellular bacterium associated with the ciliate Paramecium, suggests an alternative scenario for the evolution of Rickettsiales.</title>
        <authorList>
            <person name="Castelli M."/>
            <person name="Sabaneyeva E."/>
            <person name="Lanzoni O."/>
            <person name="Lebedeva N."/>
            <person name="Floriano A.M."/>
            <person name="Gaiarsa S."/>
            <person name="Benken K."/>
            <person name="Modeo L."/>
            <person name="Bandi C."/>
            <person name="Potekhin A."/>
            <person name="Sassera D."/>
            <person name="Petroni G."/>
        </authorList>
    </citation>
    <scope>NUCLEOTIDE SEQUENCE [LARGE SCALE GENOMIC DNA]</scope>
    <source>
        <strain evidence="1">CyL4-1</strain>
    </source>
</reference>
<dbReference type="EMBL" id="CP029077">
    <property type="protein sequence ID" value="QED23614.1"/>
    <property type="molecule type" value="Genomic_DNA"/>
</dbReference>
<dbReference type="InterPro" id="IPR015018">
    <property type="entry name" value="DUF1905"/>
</dbReference>
<gene>
    <name evidence="1" type="ORF">Deia_00827</name>
</gene>
<name>A0A5B8XHL5_9RICK</name>
<dbReference type="SUPFAM" id="SSF141694">
    <property type="entry name" value="AF2212/PG0164-like"/>
    <property type="match status" value="1"/>
</dbReference>
<dbReference type="OrthoDB" id="9808666at2"/>
<evidence type="ECO:0008006" key="3">
    <source>
        <dbReference type="Google" id="ProtNLM"/>
    </source>
</evidence>
<dbReference type="InterPro" id="IPR037079">
    <property type="entry name" value="AF2212/PG0164-like_sf"/>
</dbReference>
<dbReference type="RefSeq" id="WP_146820878.1">
    <property type="nucleotide sequence ID" value="NZ_CP029077.1"/>
</dbReference>
<organism evidence="1 2">
    <name type="scientific">Candidatus Deianiraea vastatrix</name>
    <dbReference type="NCBI Taxonomy" id="2163644"/>
    <lineage>
        <taxon>Bacteria</taxon>
        <taxon>Pseudomonadati</taxon>
        <taxon>Pseudomonadota</taxon>
        <taxon>Alphaproteobacteria</taxon>
        <taxon>Rickettsiales</taxon>
        <taxon>Candidatus Deianiraeaceae</taxon>
        <taxon>Candidatus Deianiraea</taxon>
    </lineage>
</organism>
<keyword evidence="2" id="KW-1185">Reference proteome</keyword>
<evidence type="ECO:0000313" key="2">
    <source>
        <dbReference type="Proteomes" id="UP000321934"/>
    </source>
</evidence>
<dbReference type="Gene3D" id="2.40.30.100">
    <property type="entry name" value="AF2212/PG0164-like"/>
    <property type="match status" value="1"/>
</dbReference>